<organism evidence="1">
    <name type="scientific">marine sediment metagenome</name>
    <dbReference type="NCBI Taxonomy" id="412755"/>
    <lineage>
        <taxon>unclassified sequences</taxon>
        <taxon>metagenomes</taxon>
        <taxon>ecological metagenomes</taxon>
    </lineage>
</organism>
<evidence type="ECO:0000313" key="1">
    <source>
        <dbReference type="EMBL" id="KKM73430.1"/>
    </source>
</evidence>
<reference evidence="1" key="1">
    <citation type="journal article" date="2015" name="Nature">
        <title>Complex archaea that bridge the gap between prokaryotes and eukaryotes.</title>
        <authorList>
            <person name="Spang A."/>
            <person name="Saw J.H."/>
            <person name="Jorgensen S.L."/>
            <person name="Zaremba-Niedzwiedzka K."/>
            <person name="Martijn J."/>
            <person name="Lind A.E."/>
            <person name="van Eijk R."/>
            <person name="Schleper C."/>
            <person name="Guy L."/>
            <person name="Ettema T.J."/>
        </authorList>
    </citation>
    <scope>NUCLEOTIDE SEQUENCE</scope>
</reference>
<dbReference type="EMBL" id="LAZR01009305">
    <property type="protein sequence ID" value="KKM73430.1"/>
    <property type="molecule type" value="Genomic_DNA"/>
</dbReference>
<feature type="non-terminal residue" evidence="1">
    <location>
        <position position="1"/>
    </location>
</feature>
<comment type="caution">
    <text evidence="1">The sequence shown here is derived from an EMBL/GenBank/DDBJ whole genome shotgun (WGS) entry which is preliminary data.</text>
</comment>
<gene>
    <name evidence="1" type="ORF">LCGC14_1410670</name>
</gene>
<accession>A0A0F9M9T0</accession>
<sequence length="188" mass="19944">TAQQNVRAILASQSQAWASLTIAQRAAWENFADQNPVTDVLGESLLLSGHQSFVKLNSRLDFDDQSTLTVPPIVVAPLALDTLVQAGDIGLGNVDATFTATPLAAAVKLWILAAVLDSPGITYIRNRLRFVGTSAAAQTSPFDDQTLIETKFGPLIVGQTLHVRVLTFDTATGLVSVALEDSVVITTT</sequence>
<proteinExistence type="predicted"/>
<protein>
    <submittedName>
        <fullName evidence="1">Uncharacterized protein</fullName>
    </submittedName>
</protein>
<dbReference type="AlphaFoldDB" id="A0A0F9M9T0"/>
<name>A0A0F9M9T0_9ZZZZ</name>